<dbReference type="InterPro" id="IPR036396">
    <property type="entry name" value="Cyt_P450_sf"/>
</dbReference>
<reference evidence="7 8" key="1">
    <citation type="journal article" date="2015" name="Mol. Plant Microbe Interact.">
        <title>Genome, transcriptome, and functional analyses of Penicillium expansum provide new insights into secondary metabolism and pathogenicity.</title>
        <authorList>
            <person name="Ballester A.R."/>
            <person name="Marcet-Houben M."/>
            <person name="Levin E."/>
            <person name="Sela N."/>
            <person name="Selma-Lazaro C."/>
            <person name="Carmona L."/>
            <person name="Wisniewski M."/>
            <person name="Droby S."/>
            <person name="Gonzalez-Candelas L."/>
            <person name="Gabaldon T."/>
        </authorList>
    </citation>
    <scope>NUCLEOTIDE SEQUENCE [LARGE SCALE GENOMIC DNA]</scope>
    <source>
        <strain evidence="7 8">PHI-1</strain>
    </source>
</reference>
<accession>A0A0A2KS06</accession>
<dbReference type="OrthoDB" id="5985073at2759"/>
<dbReference type="PRINTS" id="PR00463">
    <property type="entry name" value="EP450I"/>
</dbReference>
<dbReference type="InterPro" id="IPR002401">
    <property type="entry name" value="Cyt_P450_E_grp-I"/>
</dbReference>
<dbReference type="HOGENOM" id="CLU_263074_0_0_1"/>
<keyword evidence="1" id="KW-0147">Chitin-binding</keyword>
<evidence type="ECO:0000256" key="5">
    <source>
        <dbReference type="SAM" id="SignalP"/>
    </source>
</evidence>
<dbReference type="PANTHER" id="PTHR34997:SF2">
    <property type="entry name" value="LYSM DOMAIN-CONTAINING PROTEIN-RELATED"/>
    <property type="match status" value="1"/>
</dbReference>
<dbReference type="GO" id="GO:0004497">
    <property type="term" value="F:monooxygenase activity"/>
    <property type="evidence" value="ECO:0007669"/>
    <property type="project" value="InterPro"/>
</dbReference>
<evidence type="ECO:0000313" key="7">
    <source>
        <dbReference type="EMBL" id="KGO67140.1"/>
    </source>
</evidence>
<evidence type="ECO:0000256" key="4">
    <source>
        <dbReference type="SAM" id="MobiDB-lite"/>
    </source>
</evidence>
<comment type="caution">
    <text evidence="7">The sequence shown here is derived from an EMBL/GenBank/DDBJ whole genome shotgun (WGS) entry which is preliminary data.</text>
</comment>
<evidence type="ECO:0000313" key="8">
    <source>
        <dbReference type="Proteomes" id="UP000030104"/>
    </source>
</evidence>
<protein>
    <submittedName>
        <fullName evidence="7">Cytochrome P450</fullName>
    </submittedName>
</protein>
<feature type="domain" description="LysM" evidence="6">
    <location>
        <begin position="495"/>
        <end position="545"/>
    </location>
</feature>
<name>A0A0A2KS06_PENIT</name>
<keyword evidence="3" id="KW-0843">Virulence</keyword>
<feature type="domain" description="LysM" evidence="6">
    <location>
        <begin position="581"/>
        <end position="631"/>
    </location>
</feature>
<keyword evidence="2 5" id="KW-0732">Signal</keyword>
<dbReference type="GO" id="GO:0005506">
    <property type="term" value="F:iron ion binding"/>
    <property type="evidence" value="ECO:0007669"/>
    <property type="project" value="InterPro"/>
</dbReference>
<dbReference type="Gene3D" id="1.10.630.10">
    <property type="entry name" value="Cytochrome P450"/>
    <property type="match status" value="1"/>
</dbReference>
<proteinExistence type="predicted"/>
<dbReference type="EMBL" id="JQGA01001317">
    <property type="protein sequence ID" value="KGO67140.1"/>
    <property type="molecule type" value="Genomic_DNA"/>
</dbReference>
<feature type="domain" description="LysM" evidence="6">
    <location>
        <begin position="665"/>
        <end position="715"/>
    </location>
</feature>
<dbReference type="STRING" id="40296.A0A0A2KS06"/>
<dbReference type="GO" id="GO:0016705">
    <property type="term" value="F:oxidoreductase activity, acting on paired donors, with incorporation or reduction of molecular oxygen"/>
    <property type="evidence" value="ECO:0007669"/>
    <property type="project" value="InterPro"/>
</dbReference>
<evidence type="ECO:0000259" key="6">
    <source>
        <dbReference type="PROSITE" id="PS51782"/>
    </source>
</evidence>
<sequence length="1281" mass="138416">MPTLNQIFAVLSFSACTMAQFNLYPGVSSDLLSTAFNISSGCLTALNATLSCDQDLFSMAGNADGFFWSDDNATALCTGACQSSAASWWNSCADACANDQLNAYGRIYPAQTVPGRFVDGLNLVCVTANTDLTLDVGINGTITNSTFLDNSTTASATSENLVSRQISSISQYCLVQSYDWVGSDIIRPDCTDPANSNASQCVDPTDVPPENERLANLYPDELLCSECFLSMFYLRIASPFLPDVDHSDYLVDQWFDILDVCNATSKVPDLLVRNLPYYQYAPGESDNWVDNTTYGFSDLQPLGGNGTTNVTCQARSIILADLNPPDVDYTTQTTCDVMAPFLNASTGDIWQMYQNSDCMPDFDYTEIPVVCLPFSCSVTQLNANTTCDQFVATLPAIGNDTITTTQFLSWNPNFIGICDNTTEQYVCTSAPGGTYISPPTNITTSSGDSRGGGDGSGTSTGSGGVGGSSRNSTLVAPGGTPPSPTQSGIPSTCDQYAEAQSGDGCYSFSQDFGITSEQLEAWNPVLGSNGENCLTQFFTGYWYCVGLVGSATSTATTSTTSSTGVPTPSPVQAGIDPQCTKYSEAVSGDDCTVFASANNITPAQLYSWNPALGSGGSNCGTAFWANEYYCVGAPDGPATTITTPTSTAAATPSPVQPGIDPQCTKYSEAVSGDDCTVFASANNITPAQLYSWNPALGSGGSNCGTDFWANEYYCVGAPDTPAATTTAPTSTAVATPSPVQPGINPQCTKFAEAALGDSCPSFATKNGITATELYSWNPVLGAGGANCNTDFWANEYYCVGAPGRHLPQWTANTSFPEFTMAYSITTLAAAFFAGLVLYKVLIYPAFLSPLSKIPNVHWSASISPAWMLWRRFTSRNNRTIQAAHERLGPIVRLGPSEISINCVEGGIKPVYAGGFEKHDWYPRVFASFGLLPILHEAAISGKPIDVHDLNQGLTMDFVSSYLFGLQNGTNYLQDDSFRKHWLHLYMCRKPFEFYAQEVPYLDGWLRRIGLRVIPKYCDEANAMLDSWALDLCDRAEQIVSSSEPGVEPTVYKQLKQSLEKHSTKNGETKPDKAQQRLDIACELYDQLTAGFETSAVGLTYLFWQLSRHQEVQDKLREELLTLNSPVSYPKTADLPPAKSIDNLPLLEAIVTETLRLHAPIPGIQPRVTPSPSCTLAGYADIPPNTRVNAQAYSLHRNPEVFPEPEIWEPKRWLEAENSPADLEEKRRWFWAFGSGGQMKLAVAAIYTNFRTTIVDDDTIEAIDAYTVKPTGDKLILKFESV</sequence>
<dbReference type="CDD" id="cd11059">
    <property type="entry name" value="CYP_fungal"/>
    <property type="match status" value="1"/>
</dbReference>
<dbReference type="InterPro" id="IPR001128">
    <property type="entry name" value="Cyt_P450"/>
</dbReference>
<dbReference type="InterPro" id="IPR036779">
    <property type="entry name" value="LysM_dom_sf"/>
</dbReference>
<organism evidence="7 8">
    <name type="scientific">Penicillium italicum</name>
    <name type="common">Blue mold</name>
    <dbReference type="NCBI Taxonomy" id="40296"/>
    <lineage>
        <taxon>Eukaryota</taxon>
        <taxon>Fungi</taxon>
        <taxon>Dikarya</taxon>
        <taxon>Ascomycota</taxon>
        <taxon>Pezizomycotina</taxon>
        <taxon>Eurotiomycetes</taxon>
        <taxon>Eurotiomycetidae</taxon>
        <taxon>Eurotiales</taxon>
        <taxon>Aspergillaceae</taxon>
        <taxon>Penicillium</taxon>
    </lineage>
</organism>
<dbReference type="PANTHER" id="PTHR34997">
    <property type="entry name" value="AM15"/>
    <property type="match status" value="1"/>
</dbReference>
<dbReference type="GO" id="GO:0020037">
    <property type="term" value="F:heme binding"/>
    <property type="evidence" value="ECO:0007669"/>
    <property type="project" value="InterPro"/>
</dbReference>
<feature type="compositionally biased region" description="Gly residues" evidence="4">
    <location>
        <begin position="449"/>
        <end position="467"/>
    </location>
</feature>
<feature type="region of interest" description="Disordered" evidence="4">
    <location>
        <begin position="437"/>
        <end position="495"/>
    </location>
</feature>
<keyword evidence="8" id="KW-1185">Reference proteome</keyword>
<dbReference type="GO" id="GO:0008061">
    <property type="term" value="F:chitin binding"/>
    <property type="evidence" value="ECO:0007669"/>
    <property type="project" value="UniProtKB-KW"/>
</dbReference>
<dbReference type="SUPFAM" id="SSF48264">
    <property type="entry name" value="Cytochrome P450"/>
    <property type="match status" value="1"/>
</dbReference>
<dbReference type="InterPro" id="IPR052210">
    <property type="entry name" value="LysM1-like"/>
</dbReference>
<evidence type="ECO:0000256" key="1">
    <source>
        <dbReference type="ARBA" id="ARBA00022669"/>
    </source>
</evidence>
<feature type="domain" description="LysM" evidence="6">
    <location>
        <begin position="749"/>
        <end position="799"/>
    </location>
</feature>
<feature type="signal peptide" evidence="5">
    <location>
        <begin position="1"/>
        <end position="19"/>
    </location>
</feature>
<gene>
    <name evidence="7" type="ORF">PITC_020460</name>
</gene>
<dbReference type="GO" id="GO:0043386">
    <property type="term" value="P:mycotoxin biosynthetic process"/>
    <property type="evidence" value="ECO:0007669"/>
    <property type="project" value="UniProtKB-ARBA"/>
</dbReference>
<dbReference type="InterPro" id="IPR018392">
    <property type="entry name" value="LysM"/>
</dbReference>
<dbReference type="CDD" id="cd00118">
    <property type="entry name" value="LysM"/>
    <property type="match status" value="2"/>
</dbReference>
<dbReference type="PROSITE" id="PS51782">
    <property type="entry name" value="LYSM"/>
    <property type="match status" value="4"/>
</dbReference>
<evidence type="ECO:0000256" key="2">
    <source>
        <dbReference type="ARBA" id="ARBA00022729"/>
    </source>
</evidence>
<dbReference type="Pfam" id="PF00067">
    <property type="entry name" value="p450"/>
    <property type="match status" value="1"/>
</dbReference>
<dbReference type="Gene3D" id="3.10.350.10">
    <property type="entry name" value="LysM domain"/>
    <property type="match status" value="4"/>
</dbReference>
<dbReference type="Proteomes" id="UP000030104">
    <property type="component" value="Unassembled WGS sequence"/>
</dbReference>
<feature type="chain" id="PRO_5001990512" evidence="5">
    <location>
        <begin position="20"/>
        <end position="1281"/>
    </location>
</feature>
<dbReference type="Pfam" id="PF01476">
    <property type="entry name" value="LysM"/>
    <property type="match status" value="1"/>
</dbReference>
<dbReference type="PhylomeDB" id="A0A0A2KS06"/>
<evidence type="ECO:0000256" key="3">
    <source>
        <dbReference type="ARBA" id="ARBA00023026"/>
    </source>
</evidence>